<feature type="region of interest" description="Disordered" evidence="1">
    <location>
        <begin position="1"/>
        <end position="37"/>
    </location>
</feature>
<organism evidence="2 3">
    <name type="scientific">Dibothriocephalus latus</name>
    <name type="common">Fish tapeworm</name>
    <name type="synonym">Diphyllobothrium latum</name>
    <dbReference type="NCBI Taxonomy" id="60516"/>
    <lineage>
        <taxon>Eukaryota</taxon>
        <taxon>Metazoa</taxon>
        <taxon>Spiralia</taxon>
        <taxon>Lophotrochozoa</taxon>
        <taxon>Platyhelminthes</taxon>
        <taxon>Cestoda</taxon>
        <taxon>Eucestoda</taxon>
        <taxon>Diphyllobothriidea</taxon>
        <taxon>Diphyllobothriidae</taxon>
        <taxon>Dibothriocephalus</taxon>
    </lineage>
</organism>
<sequence>MSKFTQMSQLAAPPTTAPFPRSASAAADVGAATDEEAGADFELDSVLARCLPSHPSPAQPPPAAIISTSIGGSITSSHDSSGQPTKLPFSPAATQHQHHL</sequence>
<accession>A0A3P6Q2S3</accession>
<feature type="compositionally biased region" description="Pro residues" evidence="1">
    <location>
        <begin position="54"/>
        <end position="63"/>
    </location>
</feature>
<feature type="non-terminal residue" evidence="2">
    <location>
        <position position="100"/>
    </location>
</feature>
<name>A0A3P6Q2S3_DIBLA</name>
<dbReference type="Proteomes" id="UP000281553">
    <property type="component" value="Unassembled WGS sequence"/>
</dbReference>
<feature type="compositionally biased region" description="Low complexity" evidence="1">
    <location>
        <begin position="64"/>
        <end position="82"/>
    </location>
</feature>
<proteinExistence type="predicted"/>
<evidence type="ECO:0000313" key="2">
    <source>
        <dbReference type="EMBL" id="VDK45906.1"/>
    </source>
</evidence>
<evidence type="ECO:0000256" key="1">
    <source>
        <dbReference type="SAM" id="MobiDB-lite"/>
    </source>
</evidence>
<reference evidence="2 3" key="1">
    <citation type="submission" date="2018-11" db="EMBL/GenBank/DDBJ databases">
        <authorList>
            <consortium name="Pathogen Informatics"/>
        </authorList>
    </citation>
    <scope>NUCLEOTIDE SEQUENCE [LARGE SCALE GENOMIC DNA]</scope>
</reference>
<gene>
    <name evidence="2" type="ORF">DILT_LOCUS1526</name>
</gene>
<evidence type="ECO:0000313" key="3">
    <source>
        <dbReference type="Proteomes" id="UP000281553"/>
    </source>
</evidence>
<feature type="region of interest" description="Disordered" evidence="1">
    <location>
        <begin position="51"/>
        <end position="100"/>
    </location>
</feature>
<keyword evidence="3" id="KW-1185">Reference proteome</keyword>
<dbReference type="EMBL" id="UYRU01010696">
    <property type="protein sequence ID" value="VDK45906.1"/>
    <property type="molecule type" value="Genomic_DNA"/>
</dbReference>
<feature type="compositionally biased region" description="Low complexity" evidence="1">
    <location>
        <begin position="22"/>
        <end position="32"/>
    </location>
</feature>
<protein>
    <submittedName>
        <fullName evidence="2">Uncharacterized protein</fullName>
    </submittedName>
</protein>
<dbReference type="AlphaFoldDB" id="A0A3P6Q2S3"/>